<evidence type="ECO:0000259" key="3">
    <source>
        <dbReference type="Pfam" id="PF13511"/>
    </source>
</evidence>
<feature type="domain" description="DUF4124" evidence="3">
    <location>
        <begin position="13"/>
        <end position="65"/>
    </location>
</feature>
<keyword evidence="2" id="KW-0732">Signal</keyword>
<dbReference type="RefSeq" id="WP_135190264.1">
    <property type="nucleotide sequence ID" value="NZ_SPUM01000090.1"/>
</dbReference>
<gene>
    <name evidence="4" type="ORF">E4O92_13445</name>
</gene>
<accession>A0A4Y9SY00</accession>
<name>A0A4Y9SY00_9BURK</name>
<evidence type="ECO:0000313" key="4">
    <source>
        <dbReference type="EMBL" id="TFW31521.1"/>
    </source>
</evidence>
<dbReference type="AlphaFoldDB" id="A0A4Y9SY00"/>
<feature type="signal peptide" evidence="2">
    <location>
        <begin position="1"/>
        <end position="22"/>
    </location>
</feature>
<reference evidence="4 5" key="1">
    <citation type="submission" date="2019-03" db="EMBL/GenBank/DDBJ databases">
        <title>Draft genome of Massilia hortus sp. nov., a novel bacterial species of the Oxalobacteraceae family.</title>
        <authorList>
            <person name="Peta V."/>
            <person name="Raths R."/>
            <person name="Bucking H."/>
        </authorList>
    </citation>
    <scope>NUCLEOTIDE SEQUENCE [LARGE SCALE GENOMIC DNA]</scope>
    <source>
        <strain evidence="4 5">ONC3</strain>
    </source>
</reference>
<comment type="caution">
    <text evidence="4">The sequence shown here is derived from an EMBL/GenBank/DDBJ whole genome shotgun (WGS) entry which is preliminary data.</text>
</comment>
<evidence type="ECO:0000256" key="1">
    <source>
        <dbReference type="SAM" id="MobiDB-lite"/>
    </source>
</evidence>
<dbReference type="InterPro" id="IPR025392">
    <property type="entry name" value="DUF4124"/>
</dbReference>
<dbReference type="Pfam" id="PF13511">
    <property type="entry name" value="DUF4124"/>
    <property type="match status" value="1"/>
</dbReference>
<dbReference type="OrthoDB" id="8781169at2"/>
<evidence type="ECO:0000313" key="5">
    <source>
        <dbReference type="Proteomes" id="UP000297258"/>
    </source>
</evidence>
<dbReference type="EMBL" id="SPUM01000090">
    <property type="protein sequence ID" value="TFW31521.1"/>
    <property type="molecule type" value="Genomic_DNA"/>
</dbReference>
<evidence type="ECO:0000256" key="2">
    <source>
        <dbReference type="SAM" id="SignalP"/>
    </source>
</evidence>
<feature type="chain" id="PRO_5021498250" evidence="2">
    <location>
        <begin position="23"/>
        <end position="125"/>
    </location>
</feature>
<protein>
    <submittedName>
        <fullName evidence="4">DUF4124 domain-containing protein</fullName>
    </submittedName>
</protein>
<feature type="region of interest" description="Disordered" evidence="1">
    <location>
        <begin position="55"/>
        <end position="82"/>
    </location>
</feature>
<keyword evidence="5" id="KW-1185">Reference proteome</keyword>
<dbReference type="Proteomes" id="UP000297258">
    <property type="component" value="Unassembled WGS sequence"/>
</dbReference>
<proteinExistence type="predicted"/>
<organism evidence="4 5">
    <name type="scientific">Massilia horti</name>
    <dbReference type="NCBI Taxonomy" id="2562153"/>
    <lineage>
        <taxon>Bacteria</taxon>
        <taxon>Pseudomonadati</taxon>
        <taxon>Pseudomonadota</taxon>
        <taxon>Betaproteobacteria</taxon>
        <taxon>Burkholderiales</taxon>
        <taxon>Oxalobacteraceae</taxon>
        <taxon>Telluria group</taxon>
        <taxon>Massilia</taxon>
    </lineage>
</organism>
<feature type="compositionally biased region" description="Pro residues" evidence="1">
    <location>
        <begin position="62"/>
        <end position="78"/>
    </location>
</feature>
<sequence>MKRQACQLILIGAALAAANGAAGGDIVKCIDPDGHVTLTDQPCEPGAATIRLAGEAQASRPAPEPYPTLPALLPPRPVPLRRHVSTVPHAPLARDVATVQAARAQQLLIDAGNKDRPPQGLARLD</sequence>